<keyword evidence="1" id="KW-1015">Disulfide bond</keyword>
<dbReference type="PROSITE" id="PS00652">
    <property type="entry name" value="TNFR_NGFR_1"/>
    <property type="match status" value="1"/>
</dbReference>
<sequence>MARVEKSHTQRVSAHIFSRLLIHGKYKLHYAWPAVTPTLCCDKCAPGERMVKRDILTCVHECGPCKKTLYRDTYDEKPNCEFCGHCNKSNMAYASNCNSTHNAVCRCNAGYKFRDASRKQCVPIPPTTTKPTSAPPTTVLKPGLTTAWPPAPQLRVLTDTVWFLVIIALLCAGLAIVFVANIKPFLHWIKSMNGYFLAKEPAPVPAYSEDEEVSTPIQEVVGKCECV</sequence>
<name>A0A6I9MRP0_9TELE</name>
<feature type="disulfide bond" evidence="1">
    <location>
        <begin position="65"/>
        <end position="80"/>
    </location>
</feature>
<dbReference type="PANTHER" id="PTHR47496">
    <property type="entry name" value="CD27"/>
    <property type="match status" value="1"/>
</dbReference>
<keyword evidence="2" id="KW-0812">Transmembrane</keyword>
<protein>
    <submittedName>
        <fullName evidence="5">CD27 antigen</fullName>
    </submittedName>
</protein>
<keyword evidence="2" id="KW-0472">Membrane</keyword>
<dbReference type="RefSeq" id="XP_010768859.1">
    <property type="nucleotide sequence ID" value="XM_010770557.1"/>
</dbReference>
<evidence type="ECO:0000313" key="4">
    <source>
        <dbReference type="Proteomes" id="UP000504611"/>
    </source>
</evidence>
<feature type="domain" description="TNFR-Cys" evidence="3">
    <location>
        <begin position="64"/>
        <end position="105"/>
    </location>
</feature>
<keyword evidence="2" id="KW-1133">Transmembrane helix</keyword>
<comment type="caution">
    <text evidence="1">Lacks conserved residue(s) required for the propagation of feature annotation.</text>
</comment>
<proteinExistence type="predicted"/>
<dbReference type="Gene3D" id="2.10.50.10">
    <property type="entry name" value="Tumor Necrosis Factor Receptor, subunit A, domain 2"/>
    <property type="match status" value="1"/>
</dbReference>
<evidence type="ECO:0000259" key="3">
    <source>
        <dbReference type="PROSITE" id="PS50050"/>
    </source>
</evidence>
<evidence type="ECO:0000256" key="1">
    <source>
        <dbReference type="PROSITE-ProRule" id="PRU00206"/>
    </source>
</evidence>
<dbReference type="GO" id="GO:0043066">
    <property type="term" value="P:negative regulation of apoptotic process"/>
    <property type="evidence" value="ECO:0007669"/>
    <property type="project" value="TreeGrafter"/>
</dbReference>
<feature type="repeat" description="TNFR-Cys" evidence="1">
    <location>
        <begin position="64"/>
        <end position="105"/>
    </location>
</feature>
<dbReference type="InterPro" id="IPR053126">
    <property type="entry name" value="CD27_receptor"/>
</dbReference>
<evidence type="ECO:0000256" key="2">
    <source>
        <dbReference type="SAM" id="Phobius"/>
    </source>
</evidence>
<keyword evidence="4" id="KW-1185">Reference proteome</keyword>
<dbReference type="KEGG" id="ncc:104944952"/>
<dbReference type="AlphaFoldDB" id="A0A6I9MRP0"/>
<dbReference type="InterPro" id="IPR001368">
    <property type="entry name" value="TNFR/NGFR_Cys_rich_reg"/>
</dbReference>
<dbReference type="PANTHER" id="PTHR47496:SF1">
    <property type="entry name" value="CD27 ANTIGEN"/>
    <property type="match status" value="1"/>
</dbReference>
<dbReference type="GeneID" id="104944952"/>
<gene>
    <name evidence="5" type="primary">LOC104944952</name>
</gene>
<dbReference type="SUPFAM" id="SSF57586">
    <property type="entry name" value="TNF receptor-like"/>
    <property type="match status" value="2"/>
</dbReference>
<reference evidence="5" key="1">
    <citation type="submission" date="2025-08" db="UniProtKB">
        <authorList>
            <consortium name="RefSeq"/>
        </authorList>
    </citation>
    <scope>IDENTIFICATION</scope>
    <source>
        <tissue evidence="5">Muscle</tissue>
    </source>
</reference>
<accession>A0A6I9MRP0</accession>
<dbReference type="Proteomes" id="UP000504611">
    <property type="component" value="Unplaced"/>
</dbReference>
<organism evidence="4 5">
    <name type="scientific">Notothenia coriiceps</name>
    <name type="common">black rockcod</name>
    <dbReference type="NCBI Taxonomy" id="8208"/>
    <lineage>
        <taxon>Eukaryota</taxon>
        <taxon>Metazoa</taxon>
        <taxon>Chordata</taxon>
        <taxon>Craniata</taxon>
        <taxon>Vertebrata</taxon>
        <taxon>Euteleostomi</taxon>
        <taxon>Actinopterygii</taxon>
        <taxon>Neopterygii</taxon>
        <taxon>Teleostei</taxon>
        <taxon>Neoteleostei</taxon>
        <taxon>Acanthomorphata</taxon>
        <taxon>Eupercaria</taxon>
        <taxon>Perciformes</taxon>
        <taxon>Notothenioidei</taxon>
        <taxon>Nototheniidae</taxon>
        <taxon>Notothenia</taxon>
    </lineage>
</organism>
<dbReference type="GO" id="GO:0009897">
    <property type="term" value="C:external side of plasma membrane"/>
    <property type="evidence" value="ECO:0007669"/>
    <property type="project" value="TreeGrafter"/>
</dbReference>
<dbReference type="PROSITE" id="PS50050">
    <property type="entry name" value="TNFR_NGFR_2"/>
    <property type="match status" value="1"/>
</dbReference>
<feature type="transmembrane region" description="Helical" evidence="2">
    <location>
        <begin position="161"/>
        <end position="182"/>
    </location>
</feature>
<dbReference type="OrthoDB" id="9950067at2759"/>
<evidence type="ECO:0000313" key="5">
    <source>
        <dbReference type="RefSeq" id="XP_010768859.1"/>
    </source>
</evidence>